<evidence type="ECO:0000313" key="6">
    <source>
        <dbReference type="EMBL" id="NIK15886.1"/>
    </source>
</evidence>
<dbReference type="EMBL" id="JAASRS010000001">
    <property type="protein sequence ID" value="NIK15886.1"/>
    <property type="molecule type" value="Genomic_DNA"/>
</dbReference>
<name>A0A846MJS0_9BACL</name>
<dbReference type="Proteomes" id="UP000532769">
    <property type="component" value="Unassembled WGS sequence"/>
</dbReference>
<dbReference type="GO" id="GO:0016042">
    <property type="term" value="P:lipid catabolic process"/>
    <property type="evidence" value="ECO:0007669"/>
    <property type="project" value="UniProtKB-UniRule"/>
</dbReference>
<dbReference type="PROSITE" id="PS51635">
    <property type="entry name" value="PNPLA"/>
    <property type="match status" value="1"/>
</dbReference>
<comment type="caution">
    <text evidence="6">The sequence shown here is derived from an EMBL/GenBank/DDBJ whole genome shotgun (WGS) entry which is preliminary data.</text>
</comment>
<dbReference type="InterPro" id="IPR050301">
    <property type="entry name" value="NTE"/>
</dbReference>
<dbReference type="InterPro" id="IPR016035">
    <property type="entry name" value="Acyl_Trfase/lysoPLipase"/>
</dbReference>
<keyword evidence="7" id="KW-1185">Reference proteome</keyword>
<gene>
    <name evidence="6" type="ORF">BDD39_002396</name>
</gene>
<feature type="short sequence motif" description="GXGXXG" evidence="4">
    <location>
        <begin position="10"/>
        <end position="15"/>
    </location>
</feature>
<feature type="active site" description="Nucleophile" evidence="4">
    <location>
        <position position="41"/>
    </location>
</feature>
<feature type="short sequence motif" description="DGA/G" evidence="4">
    <location>
        <begin position="194"/>
        <end position="196"/>
    </location>
</feature>
<dbReference type="Pfam" id="PF01734">
    <property type="entry name" value="Patatin"/>
    <property type="match status" value="1"/>
</dbReference>
<dbReference type="InterPro" id="IPR002641">
    <property type="entry name" value="PNPLA_dom"/>
</dbReference>
<evidence type="ECO:0000256" key="2">
    <source>
        <dbReference type="ARBA" id="ARBA00022963"/>
    </source>
</evidence>
<proteinExistence type="predicted"/>
<evidence type="ECO:0000313" key="7">
    <source>
        <dbReference type="Proteomes" id="UP000532769"/>
    </source>
</evidence>
<evidence type="ECO:0000256" key="4">
    <source>
        <dbReference type="PROSITE-ProRule" id="PRU01161"/>
    </source>
</evidence>
<dbReference type="AlphaFoldDB" id="A0A846MJS0"/>
<evidence type="ECO:0000256" key="3">
    <source>
        <dbReference type="ARBA" id="ARBA00023098"/>
    </source>
</evidence>
<accession>A0A846MJS0</accession>
<feature type="active site" description="Proton acceptor" evidence="4">
    <location>
        <position position="194"/>
    </location>
</feature>
<dbReference type="SUPFAM" id="SSF52151">
    <property type="entry name" value="FabD/lysophospholipase-like"/>
    <property type="match status" value="1"/>
</dbReference>
<evidence type="ECO:0000256" key="1">
    <source>
        <dbReference type="ARBA" id="ARBA00022801"/>
    </source>
</evidence>
<reference evidence="6 7" key="1">
    <citation type="submission" date="2020-03" db="EMBL/GenBank/DDBJ databases">
        <title>Genomic Encyclopedia of Archaeal and Bacterial Type Strains, Phase II (KMG-II): from individual species to whole genera.</title>
        <authorList>
            <person name="Goeker M."/>
        </authorList>
    </citation>
    <scope>NUCLEOTIDE SEQUENCE [LARGE SCALE GENOMIC DNA]</scope>
    <source>
        <strain evidence="6 7">DSM 4749</strain>
    </source>
</reference>
<dbReference type="PANTHER" id="PTHR14226">
    <property type="entry name" value="NEUROPATHY TARGET ESTERASE/SWISS CHEESE D.MELANOGASTER"/>
    <property type="match status" value="1"/>
</dbReference>
<evidence type="ECO:0000259" key="5">
    <source>
        <dbReference type="PROSITE" id="PS51635"/>
    </source>
</evidence>
<organism evidence="6 7">
    <name type="scientific">Saccharococcus thermophilus</name>
    <dbReference type="NCBI Taxonomy" id="29396"/>
    <lineage>
        <taxon>Bacteria</taxon>
        <taxon>Bacillati</taxon>
        <taxon>Bacillota</taxon>
        <taxon>Bacilli</taxon>
        <taxon>Bacillales</taxon>
        <taxon>Anoxybacillaceae</taxon>
        <taxon>Saccharococcus</taxon>
    </lineage>
</organism>
<keyword evidence="2 4" id="KW-0442">Lipid degradation</keyword>
<feature type="domain" description="PNPLA" evidence="5">
    <location>
        <begin position="6"/>
        <end position="207"/>
    </location>
</feature>
<dbReference type="Gene3D" id="3.40.1090.10">
    <property type="entry name" value="Cytosolic phospholipase A2 catalytic domain"/>
    <property type="match status" value="2"/>
</dbReference>
<keyword evidence="3 4" id="KW-0443">Lipid metabolism</keyword>
<dbReference type="PANTHER" id="PTHR14226:SF29">
    <property type="entry name" value="NEUROPATHY TARGET ESTERASE SWS"/>
    <property type="match status" value="1"/>
</dbReference>
<sequence>MSKLALVLAGGGGKGAYQIGVWKALREYGVDRNIGAVAGTSVGALNAVAFVQGDYELAERIWLNISHNQILKVDVWKLLKNFILEIGSNLNETMIKTFIQNKTMIETFIKRKIFNGIFSKDGLLNIIHQYINLSSVSTSEIECYVTCCHIPSFKAKYFCLSDQSDEKITSILLASSALPIVFDVETIEGEQYIDGGLVDNVPIRPLYEKGYRKFLIVHLSRDSVVEINKYPDAKIVQIVPKEHQGALVGGTLDFSASNAIKRIQQGYEDTIQVLRPLYEMGMIQSKIYQSLHVLKKDNAHSFQRRTKILHNRQLLKDELGRLLNERGYNNESSASVEWD</sequence>
<keyword evidence="1 4" id="KW-0378">Hydrolase</keyword>
<protein>
    <submittedName>
        <fullName evidence="6">NTE family protein</fullName>
    </submittedName>
</protein>
<dbReference type="CDD" id="cd07209">
    <property type="entry name" value="Pat_hypo_Ecoli_Z1214_like"/>
    <property type="match status" value="1"/>
</dbReference>
<feature type="short sequence motif" description="GXSXG" evidence="4">
    <location>
        <begin position="39"/>
        <end position="43"/>
    </location>
</feature>
<dbReference type="RefSeq" id="WP_166911009.1">
    <property type="nucleotide sequence ID" value="NZ_JAASRS010000001.1"/>
</dbReference>
<dbReference type="GO" id="GO:0016787">
    <property type="term" value="F:hydrolase activity"/>
    <property type="evidence" value="ECO:0007669"/>
    <property type="project" value="UniProtKB-UniRule"/>
</dbReference>